<proteinExistence type="predicted"/>
<name>A0AAD8PXP0_9PEZI</name>
<evidence type="ECO:0000256" key="1">
    <source>
        <dbReference type="SAM" id="Coils"/>
    </source>
</evidence>
<dbReference type="EMBL" id="JAHLJV010000034">
    <property type="protein sequence ID" value="KAK1590009.1"/>
    <property type="molecule type" value="Genomic_DNA"/>
</dbReference>
<feature type="coiled-coil region" evidence="1">
    <location>
        <begin position="409"/>
        <end position="436"/>
    </location>
</feature>
<evidence type="ECO:0000256" key="2">
    <source>
        <dbReference type="SAM" id="MobiDB-lite"/>
    </source>
</evidence>
<feature type="compositionally biased region" description="Polar residues" evidence="2">
    <location>
        <begin position="1162"/>
        <end position="1171"/>
    </location>
</feature>
<feature type="compositionally biased region" description="Basic residues" evidence="2">
    <location>
        <begin position="1063"/>
        <end position="1074"/>
    </location>
</feature>
<feature type="compositionally biased region" description="Polar residues" evidence="2">
    <location>
        <begin position="22"/>
        <end position="54"/>
    </location>
</feature>
<feature type="compositionally biased region" description="Basic residues" evidence="2">
    <location>
        <begin position="86"/>
        <end position="99"/>
    </location>
</feature>
<comment type="caution">
    <text evidence="3">The sequence shown here is derived from an EMBL/GenBank/DDBJ whole genome shotgun (WGS) entry which is preliminary data.</text>
</comment>
<evidence type="ECO:0000313" key="4">
    <source>
        <dbReference type="Proteomes" id="UP001230504"/>
    </source>
</evidence>
<dbReference type="RefSeq" id="XP_060413521.1">
    <property type="nucleotide sequence ID" value="XM_060554855.1"/>
</dbReference>
<keyword evidence="1" id="KW-0175">Coiled coil</keyword>
<feature type="compositionally biased region" description="Polar residues" evidence="2">
    <location>
        <begin position="1198"/>
        <end position="1212"/>
    </location>
</feature>
<feature type="compositionally biased region" description="Basic and acidic residues" evidence="2">
    <location>
        <begin position="100"/>
        <end position="118"/>
    </location>
</feature>
<dbReference type="GeneID" id="85439095"/>
<dbReference type="AlphaFoldDB" id="A0AAD8PXP0"/>
<feature type="region of interest" description="Disordered" evidence="2">
    <location>
        <begin position="1149"/>
        <end position="1258"/>
    </location>
</feature>
<keyword evidence="4" id="KW-1185">Reference proteome</keyword>
<feature type="coiled-coil region" evidence="1">
    <location>
        <begin position="593"/>
        <end position="658"/>
    </location>
</feature>
<gene>
    <name evidence="3" type="ORF">LY79DRAFT_516739</name>
</gene>
<feature type="compositionally biased region" description="Acidic residues" evidence="2">
    <location>
        <begin position="1248"/>
        <end position="1258"/>
    </location>
</feature>
<dbReference type="Proteomes" id="UP001230504">
    <property type="component" value="Unassembled WGS sequence"/>
</dbReference>
<feature type="compositionally biased region" description="Polar residues" evidence="2">
    <location>
        <begin position="149"/>
        <end position="160"/>
    </location>
</feature>
<reference evidence="3" key="1">
    <citation type="submission" date="2021-06" db="EMBL/GenBank/DDBJ databases">
        <title>Comparative genomics, transcriptomics and evolutionary studies reveal genomic signatures of adaptation to plant cell wall in hemibiotrophic fungi.</title>
        <authorList>
            <consortium name="DOE Joint Genome Institute"/>
            <person name="Baroncelli R."/>
            <person name="Diaz J.F."/>
            <person name="Benocci T."/>
            <person name="Peng M."/>
            <person name="Battaglia E."/>
            <person name="Haridas S."/>
            <person name="Andreopoulos W."/>
            <person name="Labutti K."/>
            <person name="Pangilinan J."/>
            <person name="Floch G.L."/>
            <person name="Makela M.R."/>
            <person name="Henrissat B."/>
            <person name="Grigoriev I.V."/>
            <person name="Crouch J.A."/>
            <person name="De Vries R.P."/>
            <person name="Sukno S.A."/>
            <person name="Thon M.R."/>
        </authorList>
    </citation>
    <scope>NUCLEOTIDE SEQUENCE</scope>
    <source>
        <strain evidence="3">CBS 125086</strain>
    </source>
</reference>
<feature type="compositionally biased region" description="Basic and acidic residues" evidence="2">
    <location>
        <begin position="164"/>
        <end position="174"/>
    </location>
</feature>
<feature type="region of interest" description="Disordered" evidence="2">
    <location>
        <begin position="1051"/>
        <end position="1081"/>
    </location>
</feature>
<accession>A0AAD8PXP0</accession>
<evidence type="ECO:0000313" key="3">
    <source>
        <dbReference type="EMBL" id="KAK1590009.1"/>
    </source>
</evidence>
<feature type="region of interest" description="Disordered" evidence="2">
    <location>
        <begin position="1"/>
        <end position="174"/>
    </location>
</feature>
<organism evidence="3 4">
    <name type="scientific">Colletotrichum navitas</name>
    <dbReference type="NCBI Taxonomy" id="681940"/>
    <lineage>
        <taxon>Eukaryota</taxon>
        <taxon>Fungi</taxon>
        <taxon>Dikarya</taxon>
        <taxon>Ascomycota</taxon>
        <taxon>Pezizomycotina</taxon>
        <taxon>Sordariomycetes</taxon>
        <taxon>Hypocreomycetidae</taxon>
        <taxon>Glomerellales</taxon>
        <taxon>Glomerellaceae</taxon>
        <taxon>Colletotrichum</taxon>
        <taxon>Colletotrichum graminicola species complex</taxon>
    </lineage>
</organism>
<protein>
    <submittedName>
        <fullName evidence="3">Uncharacterized protein</fullName>
    </submittedName>
</protein>
<feature type="coiled-coil region" evidence="1">
    <location>
        <begin position="822"/>
        <end position="969"/>
    </location>
</feature>
<sequence>MAGESSPDPLQEPGYNHPLRGNTPSDNSTSSVGSQRGLLNQLQDSKSTTTCVSQNEKKSQHLVVQSEKPEKQILEANESFTFAPQPKHKPNQFSGRKKHLNIDFKTLESPKGEAERLVVDTPPPEYGTPSQYWERTSPKNSRDQRRKTAGSQTGNSSSYICQEKQSRSITDDRDLNSVQPELEHVSVQAGMPTQHISGGMSPPLENHLAVEDVSQSRRNSIDYRPSSTVESRVKGRPFADADASFPGFYRTPAQESGQSPVIDRVAISCLNSPKGATNGMARPAHVSDQRMETMISVKTPQTHNGNTFERVIREQKVHTPNYNNQHLEENASPTPPWASDDGIVLLDSSRFGLSDTKNGNLFLDAHFHGSQIFQKIDSRAFIIKKVTNHVQRSHFDVLQSMITHHNRFLEDAKLTEKNMKNEIAGHEQAIEALKTHVERSYLRHQQDQEHQKALNAEISSLMQRNDEFITIIAQRDGREQELEAEVAKLRALGEGHAAEMSELKIKFEEKQSKLEILKEKGRGYKDHLNKAIAEHQELWQQSRDISQRAIDDMRKEHQESEKHFYSTLKEKEAAQDKLNRIFDDKRDVLYKELHAAASKTKSLESAMENLERNFLAEADKTKGLEEQLSKSRDREAFLLRVEDSIRQISDKLNEMNLKSAQAHALPTSITERFDKITAYMQSASWADLGDEMRQALNNFQREIIPHSTIEDRLQSLEKTVQNQAVLAQTERQKQQEQLLQQISEGKKGNQDLFLSLQSKDNQMTEISNAVFELARKLQELNASVVLASQTGTTSEEIRSLQEILLSRDHQVSEIQTEIKLQREDQEITLHELRERLRQAEDDVRQKSELVKDLQRKMLTEKDGYAAKELEKKQELELRLRHSEDSRQNIQKQLSESEAEIKRLKTLEDNSGVINLRKELDDANQRIVNLTLKLRETQTPAVGAGVFDQLAEQLAQLNNMKEDIRQLKTSGKTYTTVSKELATMLLEQDNAIGDDILAPNSMVVPEPDLPDLQQGDPVNPLKIFEVTSSETALVQQNGKKTVFRRPVEEPYQEMPVPSVAQEKLHRRESKNHGPHPKPILRQQRMATGSLNASTEPLVTRHAGHSSYNRPVQGASMTGQTAISDVRSNLLGNRKIQLSYLTSHGDWQKITTHESPSVRKGTKRSSNLPLSTQRPKRSKTSFPVDDDDNDGSSMAGEQKIVNSQKIESSQQAEIDSTQSSQEDSQDNDHISRHFHQSTHKPGADSICQENEGDDMDSQQK</sequence>